<evidence type="ECO:0000313" key="2">
    <source>
        <dbReference type="Proteomes" id="UP000216207"/>
    </source>
</evidence>
<gene>
    <name evidence="1" type="ORF">CHH72_16565</name>
</gene>
<reference evidence="1 2" key="1">
    <citation type="submission" date="2017-07" db="EMBL/GenBank/DDBJ databases">
        <title>Isolation and whole genome analysis of endospore-forming bacteria from heroin.</title>
        <authorList>
            <person name="Kalinowski J."/>
            <person name="Ahrens B."/>
            <person name="Al-Dilaimi A."/>
            <person name="Winkler A."/>
            <person name="Wibberg D."/>
            <person name="Schleenbecker U."/>
            <person name="Ruckert C."/>
            <person name="Wolfel R."/>
            <person name="Grass G."/>
        </authorList>
    </citation>
    <scope>NUCLEOTIDE SEQUENCE [LARGE SCALE GENOMIC DNA]</scope>
    <source>
        <strain evidence="1 2">7539</strain>
    </source>
</reference>
<evidence type="ECO:0000313" key="1">
    <source>
        <dbReference type="EMBL" id="PAE87742.1"/>
    </source>
</evidence>
<comment type="caution">
    <text evidence="1">The sequence shown here is derived from an EMBL/GenBank/DDBJ whole genome shotgun (WGS) entry which is preliminary data.</text>
</comment>
<dbReference type="EMBL" id="NPCC01000029">
    <property type="protein sequence ID" value="PAE87742.1"/>
    <property type="molecule type" value="Genomic_DNA"/>
</dbReference>
<dbReference type="RefSeq" id="WP_095326990.1">
    <property type="nucleotide sequence ID" value="NZ_NPCC01000029.1"/>
</dbReference>
<accession>A0A268NW58</accession>
<dbReference type="Proteomes" id="UP000216207">
    <property type="component" value="Unassembled WGS sequence"/>
</dbReference>
<organism evidence="1 2">
    <name type="scientific">Shouchella clausii</name>
    <name type="common">Alkalihalobacillus clausii</name>
    <dbReference type="NCBI Taxonomy" id="79880"/>
    <lineage>
        <taxon>Bacteria</taxon>
        <taxon>Bacillati</taxon>
        <taxon>Bacillota</taxon>
        <taxon>Bacilli</taxon>
        <taxon>Bacillales</taxon>
        <taxon>Bacillaceae</taxon>
        <taxon>Shouchella</taxon>
    </lineage>
</organism>
<dbReference type="AlphaFoldDB" id="A0A268NW58"/>
<proteinExistence type="predicted"/>
<sequence>MTKQSKWAEIDNDYIEDADEGFHVLHIDAWITSGDDGEGTVIAKLIGINKDGAPHVYLSYQDPDAPIDPLAQKAIREADEKLRDYLKQKAKEEKPIAQKRKQPRYRYVLNSGAVGSDSISKYPLISGPQMLESRHGAIALRVCIPEDLTLVKNDYDKYSTTNDTRTLDELGYDFMIRDDKKGKWVVRNEFKGQHPYDINPQTTIKSLDSKKGVSS</sequence>
<name>A0A268NW58_SHOCL</name>
<protein>
    <submittedName>
        <fullName evidence="1">Uncharacterized protein</fullName>
    </submittedName>
</protein>